<accession>A0A445N3A9</accession>
<name>A0A445N3A9_9BACT</name>
<reference evidence="3" key="1">
    <citation type="submission" date="2018-01" db="EMBL/GenBank/DDBJ databases">
        <authorList>
            <person name="Regsiter A."/>
            <person name="William W."/>
        </authorList>
    </citation>
    <scope>NUCLEOTIDE SEQUENCE</scope>
    <source>
        <strain evidence="3">TRIP AH-1</strain>
    </source>
</reference>
<evidence type="ECO:0000259" key="2">
    <source>
        <dbReference type="PROSITE" id="PS50894"/>
    </source>
</evidence>
<dbReference type="SUPFAM" id="SSF47226">
    <property type="entry name" value="Histidine-containing phosphotransfer domain, HPT domain"/>
    <property type="match status" value="1"/>
</dbReference>
<sequence length="105" mass="11926">MNLNELAERLELEPDEYLDLLNIFIEKSQSEIEEMMSALEEDNMERLAKLAHSVKGAAINLGLNDLYEASRYIENMTSNLSLEGVPESIQALIRGMHKVMDLAEK</sequence>
<organism evidence="3">
    <name type="scientific">uncultured Desulfobacterium sp</name>
    <dbReference type="NCBI Taxonomy" id="201089"/>
    <lineage>
        <taxon>Bacteria</taxon>
        <taxon>Pseudomonadati</taxon>
        <taxon>Thermodesulfobacteriota</taxon>
        <taxon>Desulfobacteria</taxon>
        <taxon>Desulfobacterales</taxon>
        <taxon>Desulfobacteriaceae</taxon>
        <taxon>Desulfobacterium</taxon>
        <taxon>environmental samples</taxon>
    </lineage>
</organism>
<evidence type="ECO:0000313" key="3">
    <source>
        <dbReference type="EMBL" id="SPD76195.1"/>
    </source>
</evidence>
<gene>
    <name evidence="3" type="ORF">PITCH_A840081</name>
</gene>
<dbReference type="InterPro" id="IPR036641">
    <property type="entry name" value="HPT_dom_sf"/>
</dbReference>
<dbReference type="InterPro" id="IPR008207">
    <property type="entry name" value="Sig_transdc_His_kin_Hpt_dom"/>
</dbReference>
<proteinExistence type="predicted"/>
<keyword evidence="1" id="KW-0597">Phosphoprotein</keyword>
<feature type="modified residue" description="Phosphohistidine" evidence="1">
    <location>
        <position position="52"/>
    </location>
</feature>
<dbReference type="GO" id="GO:0000160">
    <property type="term" value="P:phosphorelay signal transduction system"/>
    <property type="evidence" value="ECO:0007669"/>
    <property type="project" value="InterPro"/>
</dbReference>
<dbReference type="GO" id="GO:0004672">
    <property type="term" value="F:protein kinase activity"/>
    <property type="evidence" value="ECO:0007669"/>
    <property type="project" value="UniProtKB-ARBA"/>
</dbReference>
<feature type="domain" description="HPt" evidence="2">
    <location>
        <begin position="13"/>
        <end position="105"/>
    </location>
</feature>
<protein>
    <submittedName>
        <fullName evidence="3">Putative Hpt domain protein</fullName>
    </submittedName>
</protein>
<dbReference type="PROSITE" id="PS50894">
    <property type="entry name" value="HPT"/>
    <property type="match status" value="1"/>
</dbReference>
<dbReference type="AlphaFoldDB" id="A0A445N3A9"/>
<dbReference type="Pfam" id="PF01627">
    <property type="entry name" value="Hpt"/>
    <property type="match status" value="1"/>
</dbReference>
<dbReference type="Gene3D" id="1.20.120.160">
    <property type="entry name" value="HPT domain"/>
    <property type="match status" value="1"/>
</dbReference>
<dbReference type="EMBL" id="OJIN01000230">
    <property type="protein sequence ID" value="SPD76195.1"/>
    <property type="molecule type" value="Genomic_DNA"/>
</dbReference>
<evidence type="ECO:0000256" key="1">
    <source>
        <dbReference type="PROSITE-ProRule" id="PRU00110"/>
    </source>
</evidence>